<evidence type="ECO:0000313" key="2">
    <source>
        <dbReference type="Proteomes" id="UP000061348"/>
    </source>
</evidence>
<evidence type="ECO:0000313" key="1">
    <source>
        <dbReference type="EMBL" id="KWV86211.1"/>
    </source>
</evidence>
<reference evidence="1 2" key="1">
    <citation type="submission" date="2015-05" db="EMBL/GenBank/DDBJ databases">
        <title>A genomic and transcriptomic approach to investigate the blue pigment phenotype in Pseudomonas fluorescens.</title>
        <authorList>
            <person name="Andreani N.A."/>
            <person name="Cardazzo B."/>
        </authorList>
    </citation>
    <scope>NUCLEOTIDE SEQUENCE [LARGE SCALE GENOMIC DNA]</scope>
    <source>
        <strain evidence="1 2">Ps_22</strain>
    </source>
</reference>
<dbReference type="Proteomes" id="UP000061348">
    <property type="component" value="Unassembled WGS sequence"/>
</dbReference>
<gene>
    <name evidence="1" type="ORF">PFLmoz3_04183</name>
</gene>
<accession>A0A109LEM4</accession>
<dbReference type="AlphaFoldDB" id="A0A109LEM4"/>
<sequence length="63" mass="6848">MAGIDTLRLATAQDQALAVHDIDVMGQDCHGAIDNLLRQGMIQLEHGANFLKKVVHQHSAKMA</sequence>
<dbReference type="EMBL" id="LCYA01000103">
    <property type="protein sequence ID" value="KWV86211.1"/>
    <property type="molecule type" value="Genomic_DNA"/>
</dbReference>
<name>A0A109LEM4_PSEFL</name>
<organism evidence="1 2">
    <name type="scientific">Pseudomonas fluorescens</name>
    <dbReference type="NCBI Taxonomy" id="294"/>
    <lineage>
        <taxon>Bacteria</taxon>
        <taxon>Pseudomonadati</taxon>
        <taxon>Pseudomonadota</taxon>
        <taxon>Gammaproteobacteria</taxon>
        <taxon>Pseudomonadales</taxon>
        <taxon>Pseudomonadaceae</taxon>
        <taxon>Pseudomonas</taxon>
    </lineage>
</organism>
<proteinExistence type="predicted"/>
<protein>
    <submittedName>
        <fullName evidence="1">Uncharacterized protein</fullName>
    </submittedName>
</protein>
<comment type="caution">
    <text evidence="1">The sequence shown here is derived from an EMBL/GenBank/DDBJ whole genome shotgun (WGS) entry which is preliminary data.</text>
</comment>